<keyword evidence="8" id="KW-0813">Transport</keyword>
<keyword evidence="8" id="KW-0762">Sugar transport</keyword>
<dbReference type="SUPFAM" id="SSF53850">
    <property type="entry name" value="Periplasmic binding protein-like II"/>
    <property type="match status" value="1"/>
</dbReference>
<dbReference type="PANTHER" id="PTHR43649:SF33">
    <property type="entry name" value="POLYGALACTURONAN_RHAMNOGALACTURONAN-BINDING PROTEIN YTCQ"/>
    <property type="match status" value="1"/>
</dbReference>
<keyword evidence="4" id="KW-0564">Palmitate</keyword>
<evidence type="ECO:0000313" key="9">
    <source>
        <dbReference type="Proteomes" id="UP000570361"/>
    </source>
</evidence>
<dbReference type="RefSeq" id="WP_183604659.1">
    <property type="nucleotide sequence ID" value="NZ_JACHXK010000037.1"/>
</dbReference>
<dbReference type="Pfam" id="PF01547">
    <property type="entry name" value="SBP_bac_1"/>
    <property type="match status" value="1"/>
</dbReference>
<feature type="chain" id="PRO_5030517501" evidence="7">
    <location>
        <begin position="23"/>
        <end position="461"/>
    </location>
</feature>
<dbReference type="Gene3D" id="3.40.190.10">
    <property type="entry name" value="Periplasmic binding protein-like II"/>
    <property type="match status" value="1"/>
</dbReference>
<evidence type="ECO:0000256" key="4">
    <source>
        <dbReference type="ARBA" id="ARBA00023139"/>
    </source>
</evidence>
<proteinExistence type="predicted"/>
<reference evidence="8 9" key="1">
    <citation type="submission" date="2020-08" db="EMBL/GenBank/DDBJ databases">
        <title>Genomic Encyclopedia of Type Strains, Phase III (KMG-III): the genomes of soil and plant-associated and newly described type strains.</title>
        <authorList>
            <person name="Whitman W."/>
        </authorList>
    </citation>
    <scope>NUCLEOTIDE SEQUENCE [LARGE SCALE GENOMIC DNA]</scope>
    <source>
        <strain evidence="8 9">CECT 5862</strain>
    </source>
</reference>
<evidence type="ECO:0000256" key="3">
    <source>
        <dbReference type="ARBA" id="ARBA00023136"/>
    </source>
</evidence>
<feature type="compositionally biased region" description="Low complexity" evidence="6">
    <location>
        <begin position="34"/>
        <end position="52"/>
    </location>
</feature>
<dbReference type="InterPro" id="IPR050490">
    <property type="entry name" value="Bact_solute-bd_prot1"/>
</dbReference>
<keyword evidence="2 7" id="KW-0732">Signal</keyword>
<comment type="caution">
    <text evidence="8">The sequence shown here is derived from an EMBL/GenBank/DDBJ whole genome shotgun (WGS) entry which is preliminary data.</text>
</comment>
<feature type="signal peptide" evidence="7">
    <location>
        <begin position="1"/>
        <end position="22"/>
    </location>
</feature>
<dbReference type="AlphaFoldDB" id="A0A7W5FRR0"/>
<dbReference type="Proteomes" id="UP000570361">
    <property type="component" value="Unassembled WGS sequence"/>
</dbReference>
<keyword evidence="3" id="KW-0472">Membrane</keyword>
<evidence type="ECO:0000313" key="8">
    <source>
        <dbReference type="EMBL" id="MBB3114628.1"/>
    </source>
</evidence>
<evidence type="ECO:0000256" key="6">
    <source>
        <dbReference type="SAM" id="MobiDB-lite"/>
    </source>
</evidence>
<evidence type="ECO:0000256" key="2">
    <source>
        <dbReference type="ARBA" id="ARBA00022729"/>
    </source>
</evidence>
<accession>A0A7W5FRR0</accession>
<evidence type="ECO:0000256" key="7">
    <source>
        <dbReference type="SAM" id="SignalP"/>
    </source>
</evidence>
<dbReference type="PROSITE" id="PS51257">
    <property type="entry name" value="PROKAR_LIPOPROTEIN"/>
    <property type="match status" value="1"/>
</dbReference>
<evidence type="ECO:0000256" key="1">
    <source>
        <dbReference type="ARBA" id="ARBA00022475"/>
    </source>
</evidence>
<organism evidence="8 9">
    <name type="scientific">Paenibacillus phyllosphaerae</name>
    <dbReference type="NCBI Taxonomy" id="274593"/>
    <lineage>
        <taxon>Bacteria</taxon>
        <taxon>Bacillati</taxon>
        <taxon>Bacillota</taxon>
        <taxon>Bacilli</taxon>
        <taxon>Bacillales</taxon>
        <taxon>Paenibacillaceae</taxon>
        <taxon>Paenibacillus</taxon>
    </lineage>
</organism>
<gene>
    <name evidence="8" type="ORF">FHS18_006766</name>
</gene>
<name>A0A7W5FRR0_9BACL</name>
<sequence length="461" mass="50337">MKKLKGLSILFIATMLVTTACSGGNGNGNGGSNTGTNAPANNAANNGTTNEVPADDKPAEEPAPAAVDLGGRTIKVAAWWDQKPAGNTAGEKARLDKLAELEKQYNFKFEFVNVPFEQYMDKVTTSTLAGEPFADIAIMELKRAIPLVKQGLILPVSEFTSATDDINNEQKLIQKLPAIAGTEYAFGNPGVSVVGTYYNRDLVKKLGLEDPQALYSAGQWTWDKFLELAKAATRDTDNDGKNDTFGYAGWPVDAARHFGVTNNAMFVNEDLTMGMTDPKFAETLEFVNRLYNVENVVKVKSGNKMDWNETNTFKDGDVLMSINYDWNVADLTFEVGVVPNPSGPNSDSKHTYANTAQNGWFVLKGVKDAKTIYSIWEQSFDVPPTEEYLGQDWLESRFKNQADIDLALKSVNGTGRLAIEEGIPDFPIFAVMDEIILQNQSVSATIEKHKAAAEAALAKVK</sequence>
<keyword evidence="5" id="KW-0449">Lipoprotein</keyword>
<dbReference type="PANTHER" id="PTHR43649">
    <property type="entry name" value="ARABINOSE-BINDING PROTEIN-RELATED"/>
    <property type="match status" value="1"/>
</dbReference>
<protein>
    <submittedName>
        <fullName evidence="8">Multiple sugar transport system substrate-binding protein</fullName>
    </submittedName>
</protein>
<evidence type="ECO:0000256" key="5">
    <source>
        <dbReference type="ARBA" id="ARBA00023288"/>
    </source>
</evidence>
<dbReference type="EMBL" id="JACHXK010000037">
    <property type="protein sequence ID" value="MBB3114628.1"/>
    <property type="molecule type" value="Genomic_DNA"/>
</dbReference>
<keyword evidence="1" id="KW-1003">Cell membrane</keyword>
<feature type="region of interest" description="Disordered" evidence="6">
    <location>
        <begin position="31"/>
        <end position="64"/>
    </location>
</feature>
<dbReference type="InterPro" id="IPR006059">
    <property type="entry name" value="SBP"/>
</dbReference>
<keyword evidence="9" id="KW-1185">Reference proteome</keyword>